<dbReference type="GO" id="GO:0002031">
    <property type="term" value="P:G protein-coupled receptor internalization"/>
    <property type="evidence" value="ECO:0000318"/>
    <property type="project" value="GO_Central"/>
</dbReference>
<gene>
    <name evidence="4" type="ORF">SNOG_11876</name>
</gene>
<dbReference type="InterPro" id="IPR011022">
    <property type="entry name" value="Arrestin_C-like"/>
</dbReference>
<sequence length="399" mass="44782">MSLPSPLTASDEWVKPRETTLEVVRVTAGLHRQVWVSGTSIYVDVHIANNSRKTVKKIELQLERDILCYNHAAASTMEKSAGQARIFDNNDRSILSKSMVKQGSAGWHGVSTHQTHIRTCDLELPRGLGTVKCGKTLATFVKVPVANFAGKYFEVRYFLNVIVSSTHTLVSYISIAVPANFVQQADVVPNSVAQVAMAIEEKRSLHTHQRNPSMTRRPSQSVQGRAFAAPRMQSLERMRARADDIQDLSQALDQSPRKFTLHRTNSNWDYRTPPSNRKGRILGDGEAADLKDRLRRVCSNATVGSKPNLHRDSSTRSHRGTTSALGFREAEVREDMELAGLGETGEVRFKQRLEQSRERQYRFSKKKSMERWKGVANVGVGWLKGGGSAREERERDGWV</sequence>
<dbReference type="InterPro" id="IPR014752">
    <property type="entry name" value="Arrestin-like_C"/>
</dbReference>
<dbReference type="AlphaFoldDB" id="Q0U8N8"/>
<dbReference type="HOGENOM" id="CLU_057898_0_0_1"/>
<evidence type="ECO:0000259" key="3">
    <source>
        <dbReference type="Pfam" id="PF02752"/>
    </source>
</evidence>
<dbReference type="SUPFAM" id="SSF81296">
    <property type="entry name" value="E set domains"/>
    <property type="match status" value="1"/>
</dbReference>
<evidence type="ECO:0000256" key="1">
    <source>
        <dbReference type="ARBA" id="ARBA00005298"/>
    </source>
</evidence>
<dbReference type="EMBL" id="CH445344">
    <property type="protein sequence ID" value="EAT80920.2"/>
    <property type="molecule type" value="Genomic_DNA"/>
</dbReference>
<feature type="region of interest" description="Disordered" evidence="2">
    <location>
        <begin position="205"/>
        <end position="225"/>
    </location>
</feature>
<dbReference type="PANTHER" id="PTHR11792:SF17">
    <property type="entry name" value="KURTZ ARRESTIN"/>
    <property type="match status" value="1"/>
</dbReference>
<dbReference type="GO" id="GO:0001664">
    <property type="term" value="F:G protein-coupled receptor binding"/>
    <property type="evidence" value="ECO:0000318"/>
    <property type="project" value="GO_Central"/>
</dbReference>
<dbReference type="InterPro" id="IPR014756">
    <property type="entry name" value="Ig_E-set"/>
</dbReference>
<dbReference type="InParanoid" id="Q0U8N8"/>
<dbReference type="GO" id="GO:0007165">
    <property type="term" value="P:signal transduction"/>
    <property type="evidence" value="ECO:0007669"/>
    <property type="project" value="InterPro"/>
</dbReference>
<dbReference type="GeneID" id="5979021"/>
<dbReference type="VEuPathDB" id="FungiDB:JI435_118760"/>
<feature type="compositionally biased region" description="Polar residues" evidence="2">
    <location>
        <begin position="210"/>
        <end position="223"/>
    </location>
</feature>
<dbReference type="STRING" id="321614.Q0U8N8"/>
<dbReference type="RefSeq" id="XP_001802113.1">
    <property type="nucleotide sequence ID" value="XM_001802061.1"/>
</dbReference>
<proteinExistence type="inferred from homology"/>
<dbReference type="KEGG" id="pno:SNOG_11876"/>
<protein>
    <recommendedName>
        <fullName evidence="3">Arrestin C-terminal-like domain-containing protein</fullName>
    </recommendedName>
</protein>
<comment type="similarity">
    <text evidence="1">Belongs to the arrestin family.</text>
</comment>
<organism evidence="4 5">
    <name type="scientific">Phaeosphaeria nodorum (strain SN15 / ATCC MYA-4574 / FGSC 10173)</name>
    <name type="common">Glume blotch fungus</name>
    <name type="synonym">Parastagonospora nodorum</name>
    <dbReference type="NCBI Taxonomy" id="321614"/>
    <lineage>
        <taxon>Eukaryota</taxon>
        <taxon>Fungi</taxon>
        <taxon>Dikarya</taxon>
        <taxon>Ascomycota</taxon>
        <taxon>Pezizomycotina</taxon>
        <taxon>Dothideomycetes</taxon>
        <taxon>Pleosporomycetidae</taxon>
        <taxon>Pleosporales</taxon>
        <taxon>Pleosporineae</taxon>
        <taxon>Phaeosphaeriaceae</taxon>
        <taxon>Parastagonospora</taxon>
    </lineage>
</organism>
<evidence type="ECO:0000256" key="2">
    <source>
        <dbReference type="SAM" id="MobiDB-lite"/>
    </source>
</evidence>
<dbReference type="eggNOG" id="ENOG502RWPB">
    <property type="taxonomic scope" value="Eukaryota"/>
</dbReference>
<dbReference type="GO" id="GO:0005737">
    <property type="term" value="C:cytoplasm"/>
    <property type="evidence" value="ECO:0000318"/>
    <property type="project" value="GO_Central"/>
</dbReference>
<accession>Q0U8N8</accession>
<name>Q0U8N8_PHANO</name>
<dbReference type="PANTHER" id="PTHR11792">
    <property type="entry name" value="ARRESTIN"/>
    <property type="match status" value="1"/>
</dbReference>
<dbReference type="Proteomes" id="UP000001055">
    <property type="component" value="Unassembled WGS sequence"/>
</dbReference>
<dbReference type="Pfam" id="PF02752">
    <property type="entry name" value="Arrestin_C"/>
    <property type="match status" value="1"/>
</dbReference>
<dbReference type="Gene3D" id="2.60.40.640">
    <property type="match status" value="1"/>
</dbReference>
<evidence type="ECO:0000313" key="4">
    <source>
        <dbReference type="EMBL" id="EAT80920.2"/>
    </source>
</evidence>
<evidence type="ECO:0000313" key="5">
    <source>
        <dbReference type="Proteomes" id="UP000001055"/>
    </source>
</evidence>
<dbReference type="InterPro" id="IPR000698">
    <property type="entry name" value="Arrestin"/>
</dbReference>
<feature type="domain" description="Arrestin C-terminal-like" evidence="3">
    <location>
        <begin position="24"/>
        <end position="178"/>
    </location>
</feature>
<reference evidence="5" key="1">
    <citation type="journal article" date="2007" name="Plant Cell">
        <title>Dothideomycete-plant interactions illuminated by genome sequencing and EST analysis of the wheat pathogen Stagonospora nodorum.</title>
        <authorList>
            <person name="Hane J.K."/>
            <person name="Lowe R.G."/>
            <person name="Solomon P.S."/>
            <person name="Tan K.C."/>
            <person name="Schoch C.L."/>
            <person name="Spatafora J.W."/>
            <person name="Crous P.W."/>
            <person name="Kodira C."/>
            <person name="Birren B.W."/>
            <person name="Galagan J.E."/>
            <person name="Torriani S.F."/>
            <person name="McDonald B.A."/>
            <person name="Oliver R.P."/>
        </authorList>
    </citation>
    <scope>NUCLEOTIDE SEQUENCE [LARGE SCALE GENOMIC DNA]</scope>
    <source>
        <strain evidence="5">SN15 / ATCC MYA-4574 / FGSC 10173</strain>
    </source>
</reference>
<feature type="region of interest" description="Disordered" evidence="2">
    <location>
        <begin position="302"/>
        <end position="323"/>
    </location>
</feature>
<dbReference type="FunFam" id="2.60.40.640:FF:000088">
    <property type="entry name" value="Uncharacterized protein C557.05"/>
    <property type="match status" value="1"/>
</dbReference>